<sequence>MLCSEYLRKSSSSNDLVLVSKVNSFPRFVKVIGRNSQHTYSPGLYSPTKVIGAHITLSKWREVSEVVRYAIHPILKPTTNATHIFHFPPPSHIVFKGCPKTPFFVRLKEVVIASKRKRDIGV</sequence>
<organism evidence="1 2">
    <name type="scientific">Monilinia laxa</name>
    <name type="common">Brown rot fungus</name>
    <name type="synonym">Sclerotinia laxa</name>
    <dbReference type="NCBI Taxonomy" id="61186"/>
    <lineage>
        <taxon>Eukaryota</taxon>
        <taxon>Fungi</taxon>
        <taxon>Dikarya</taxon>
        <taxon>Ascomycota</taxon>
        <taxon>Pezizomycotina</taxon>
        <taxon>Leotiomycetes</taxon>
        <taxon>Helotiales</taxon>
        <taxon>Sclerotiniaceae</taxon>
        <taxon>Monilinia</taxon>
    </lineage>
</organism>
<reference evidence="1 2" key="1">
    <citation type="submission" date="2019-06" db="EMBL/GenBank/DDBJ databases">
        <title>Genome Sequence of the Brown Rot Fungal Pathogen Monilinia laxa.</title>
        <authorList>
            <person name="De Miccolis Angelini R.M."/>
            <person name="Landi L."/>
            <person name="Abate D."/>
            <person name="Pollastro S."/>
            <person name="Romanazzi G."/>
            <person name="Faretra F."/>
        </authorList>
    </citation>
    <scope>NUCLEOTIDE SEQUENCE [LARGE SCALE GENOMIC DNA]</scope>
    <source>
        <strain evidence="1 2">Mlax316</strain>
    </source>
</reference>
<keyword evidence="2" id="KW-1185">Reference proteome</keyword>
<dbReference type="Proteomes" id="UP000326757">
    <property type="component" value="Unassembled WGS sequence"/>
</dbReference>
<protein>
    <submittedName>
        <fullName evidence="1">Uncharacterized protein</fullName>
    </submittedName>
</protein>
<dbReference type="AlphaFoldDB" id="A0A5N6KAN2"/>
<accession>A0A5N6KAN2</accession>
<dbReference type="EMBL" id="VIGI01000005">
    <property type="protein sequence ID" value="KAB8300172.1"/>
    <property type="molecule type" value="Genomic_DNA"/>
</dbReference>
<evidence type="ECO:0000313" key="1">
    <source>
        <dbReference type="EMBL" id="KAB8300172.1"/>
    </source>
</evidence>
<comment type="caution">
    <text evidence="1">The sequence shown here is derived from an EMBL/GenBank/DDBJ whole genome shotgun (WGS) entry which is preliminary data.</text>
</comment>
<evidence type="ECO:0000313" key="2">
    <source>
        <dbReference type="Proteomes" id="UP000326757"/>
    </source>
</evidence>
<proteinExistence type="predicted"/>
<name>A0A5N6KAN2_MONLA</name>
<gene>
    <name evidence="1" type="ORF">EYC80_000398</name>
</gene>